<dbReference type="PANTHER" id="PTHR47287:SF15">
    <property type="entry name" value="ZINC FINGER PROTEIN 3-LIKE"/>
    <property type="match status" value="1"/>
</dbReference>
<sequence length="192" mass="21002">MEEQVQEQEQIKNPDLVLDLTLSRKDLDRNSKPELALFQTNPPASTESENRVFSCNYCNRKFYSSQALGAIRTPTSGSGRSRGEASALAARHSATMMPRRTATRALLLSLCMDPSTGPARKPLDQQPAVGRLAVENHQVGPSSSGGAARFDGGRRFSTAVDGIGGFRWDNNSSHLKTNNQEELKKLDLSLKL</sequence>
<gene>
    <name evidence="7" type="ORF">Scaly_1878600</name>
</gene>
<dbReference type="InterPro" id="IPR044246">
    <property type="entry name" value="ZFP3-like"/>
</dbReference>
<evidence type="ECO:0000256" key="6">
    <source>
        <dbReference type="SAM" id="MobiDB-lite"/>
    </source>
</evidence>
<evidence type="ECO:0000256" key="4">
    <source>
        <dbReference type="ARBA" id="ARBA00022833"/>
    </source>
</evidence>
<keyword evidence="4" id="KW-0862">Zinc</keyword>
<feature type="compositionally biased region" description="Low complexity" evidence="6">
    <location>
        <begin position="76"/>
        <end position="91"/>
    </location>
</feature>
<organism evidence="7">
    <name type="scientific">Sesamum calycinum</name>
    <dbReference type="NCBI Taxonomy" id="2727403"/>
    <lineage>
        <taxon>Eukaryota</taxon>
        <taxon>Viridiplantae</taxon>
        <taxon>Streptophyta</taxon>
        <taxon>Embryophyta</taxon>
        <taxon>Tracheophyta</taxon>
        <taxon>Spermatophyta</taxon>
        <taxon>Magnoliopsida</taxon>
        <taxon>eudicotyledons</taxon>
        <taxon>Gunneridae</taxon>
        <taxon>Pentapetalae</taxon>
        <taxon>asterids</taxon>
        <taxon>lamiids</taxon>
        <taxon>Lamiales</taxon>
        <taxon>Pedaliaceae</taxon>
        <taxon>Sesamum</taxon>
    </lineage>
</organism>
<comment type="caution">
    <text evidence="7">The sequence shown here is derived from an EMBL/GenBank/DDBJ whole genome shotgun (WGS) entry which is preliminary data.</text>
</comment>
<protein>
    <submittedName>
        <fullName evidence="7">Uncharacterized protein</fullName>
    </submittedName>
</protein>
<evidence type="ECO:0000256" key="5">
    <source>
        <dbReference type="ARBA" id="ARBA00023242"/>
    </source>
</evidence>
<evidence type="ECO:0000256" key="2">
    <source>
        <dbReference type="ARBA" id="ARBA00022723"/>
    </source>
</evidence>
<reference evidence="7" key="1">
    <citation type="submission" date="2020-06" db="EMBL/GenBank/DDBJ databases">
        <authorList>
            <person name="Li T."/>
            <person name="Hu X."/>
            <person name="Zhang T."/>
            <person name="Song X."/>
            <person name="Zhang H."/>
            <person name="Dai N."/>
            <person name="Sheng W."/>
            <person name="Hou X."/>
            <person name="Wei L."/>
        </authorList>
    </citation>
    <scope>NUCLEOTIDE SEQUENCE</scope>
    <source>
        <strain evidence="7">KEN8</strain>
        <tissue evidence="7">Leaf</tissue>
    </source>
</reference>
<proteinExistence type="predicted"/>
<dbReference type="PANTHER" id="PTHR47287">
    <property type="entry name" value="C2H2 AND C2HC ZINC FINGERS SUPERFAMILY PROTEIN"/>
    <property type="match status" value="1"/>
</dbReference>
<dbReference type="GO" id="GO:0009788">
    <property type="term" value="P:negative regulation of abscisic acid-activated signaling pathway"/>
    <property type="evidence" value="ECO:0007669"/>
    <property type="project" value="InterPro"/>
</dbReference>
<keyword evidence="2" id="KW-0479">Metal-binding</keyword>
<reference evidence="7" key="2">
    <citation type="journal article" date="2024" name="Plant">
        <title>Genomic evolution and insights into agronomic trait innovations of Sesamum species.</title>
        <authorList>
            <person name="Miao H."/>
            <person name="Wang L."/>
            <person name="Qu L."/>
            <person name="Liu H."/>
            <person name="Sun Y."/>
            <person name="Le M."/>
            <person name="Wang Q."/>
            <person name="Wei S."/>
            <person name="Zheng Y."/>
            <person name="Lin W."/>
            <person name="Duan Y."/>
            <person name="Cao H."/>
            <person name="Xiong S."/>
            <person name="Wang X."/>
            <person name="Wei L."/>
            <person name="Li C."/>
            <person name="Ma Q."/>
            <person name="Ju M."/>
            <person name="Zhao R."/>
            <person name="Li G."/>
            <person name="Mu C."/>
            <person name="Tian Q."/>
            <person name="Mei H."/>
            <person name="Zhang T."/>
            <person name="Gao T."/>
            <person name="Zhang H."/>
        </authorList>
    </citation>
    <scope>NUCLEOTIDE SEQUENCE</scope>
    <source>
        <strain evidence="7">KEN8</strain>
    </source>
</reference>
<dbReference type="EMBL" id="JACGWM010000011">
    <property type="protein sequence ID" value="KAL0342160.1"/>
    <property type="molecule type" value="Genomic_DNA"/>
</dbReference>
<evidence type="ECO:0000313" key="7">
    <source>
        <dbReference type="EMBL" id="KAL0342160.1"/>
    </source>
</evidence>
<accession>A0AAW2NH93</accession>
<evidence type="ECO:0000256" key="1">
    <source>
        <dbReference type="ARBA" id="ARBA00004123"/>
    </source>
</evidence>
<evidence type="ECO:0000256" key="3">
    <source>
        <dbReference type="ARBA" id="ARBA00022771"/>
    </source>
</evidence>
<feature type="region of interest" description="Disordered" evidence="6">
    <location>
        <begin position="72"/>
        <end position="93"/>
    </location>
</feature>
<dbReference type="GO" id="GO:0008270">
    <property type="term" value="F:zinc ion binding"/>
    <property type="evidence" value="ECO:0007669"/>
    <property type="project" value="UniProtKB-KW"/>
</dbReference>
<dbReference type="GO" id="GO:0005634">
    <property type="term" value="C:nucleus"/>
    <property type="evidence" value="ECO:0007669"/>
    <property type="project" value="UniProtKB-SubCell"/>
</dbReference>
<keyword evidence="3" id="KW-0863">Zinc-finger</keyword>
<keyword evidence="5" id="KW-0539">Nucleus</keyword>
<comment type="subcellular location">
    <subcellularLocation>
        <location evidence="1">Nucleus</location>
    </subcellularLocation>
</comment>
<name>A0AAW2NH93_9LAMI</name>
<dbReference type="AlphaFoldDB" id="A0AAW2NH93"/>